<evidence type="ECO:0000313" key="2">
    <source>
        <dbReference type="EMBL" id="EEF30962.1"/>
    </source>
</evidence>
<keyword evidence="3" id="KW-1185">Reference proteome</keyword>
<dbReference type="InParanoid" id="B9SZK1"/>
<dbReference type="PANTHER" id="PTHR47186:SF3">
    <property type="entry name" value="OS09G0267800 PROTEIN"/>
    <property type="match status" value="1"/>
</dbReference>
<dbReference type="STRING" id="3988.B9SZK1"/>
<evidence type="ECO:0000259" key="1">
    <source>
        <dbReference type="Pfam" id="PF25019"/>
    </source>
</evidence>
<dbReference type="eggNOG" id="KOG4658">
    <property type="taxonomic scope" value="Eukaryota"/>
</dbReference>
<sequence length="206" mass="23724">MEKRAFYFYLSNRLENTNSYENIPQKFKDVSKMKNLRTFLALPIMVPKYMPSKVMHDLVLNLRSLRAISYWLPDFVVELFNPQTVKLCGSQFLADLSSGIGNLIDLNCLDIICCFKLAKLPLAIGKLTNLHMLSDFIVGAESGMRFTELKNLSKLQGRFCIRGLQNVVDIRDTDLARIKENRRIEELKLEWDGLSRNLSNEVEALD</sequence>
<accession>B9SZK1</accession>
<dbReference type="SUPFAM" id="SSF52047">
    <property type="entry name" value="RNI-like"/>
    <property type="match status" value="1"/>
</dbReference>
<gene>
    <name evidence="2" type="ORF">RCOM_0065810</name>
</gene>
<dbReference type="InterPro" id="IPR056789">
    <property type="entry name" value="LRR_R13L1-DRL21"/>
</dbReference>
<dbReference type="Proteomes" id="UP000008311">
    <property type="component" value="Unassembled WGS sequence"/>
</dbReference>
<dbReference type="Pfam" id="PF25019">
    <property type="entry name" value="LRR_R13L1-DRL21"/>
    <property type="match status" value="1"/>
</dbReference>
<name>B9SZK1_RICCO</name>
<evidence type="ECO:0000313" key="3">
    <source>
        <dbReference type="Proteomes" id="UP000008311"/>
    </source>
</evidence>
<dbReference type="Gene3D" id="3.80.10.10">
    <property type="entry name" value="Ribonuclease Inhibitor"/>
    <property type="match status" value="1"/>
</dbReference>
<feature type="domain" description="R13L1/DRL21-like LRR repeat region" evidence="1">
    <location>
        <begin position="147"/>
        <end position="196"/>
    </location>
</feature>
<protein>
    <recommendedName>
        <fullName evidence="1">R13L1/DRL21-like LRR repeat region domain-containing protein</fullName>
    </recommendedName>
</protein>
<reference evidence="3" key="1">
    <citation type="journal article" date="2010" name="Nat. Biotechnol.">
        <title>Draft genome sequence of the oilseed species Ricinus communis.</title>
        <authorList>
            <person name="Chan A.P."/>
            <person name="Crabtree J."/>
            <person name="Zhao Q."/>
            <person name="Lorenzi H."/>
            <person name="Orvis J."/>
            <person name="Puiu D."/>
            <person name="Melake-Berhan A."/>
            <person name="Jones K.M."/>
            <person name="Redman J."/>
            <person name="Chen G."/>
            <person name="Cahoon E.B."/>
            <person name="Gedil M."/>
            <person name="Stanke M."/>
            <person name="Haas B.J."/>
            <person name="Wortman J.R."/>
            <person name="Fraser-Liggett C.M."/>
            <person name="Ravel J."/>
            <person name="Rabinowicz P.D."/>
        </authorList>
    </citation>
    <scope>NUCLEOTIDE SEQUENCE [LARGE SCALE GENOMIC DNA]</scope>
    <source>
        <strain evidence="3">cv. Hale</strain>
    </source>
</reference>
<proteinExistence type="predicted"/>
<dbReference type="InterPro" id="IPR032675">
    <property type="entry name" value="LRR_dom_sf"/>
</dbReference>
<dbReference type="PANTHER" id="PTHR47186">
    <property type="entry name" value="LEUCINE-RICH REPEAT-CONTAINING PROTEIN 57"/>
    <property type="match status" value="1"/>
</dbReference>
<dbReference type="AlphaFoldDB" id="B9SZK1"/>
<organism evidence="2 3">
    <name type="scientific">Ricinus communis</name>
    <name type="common">Castor bean</name>
    <dbReference type="NCBI Taxonomy" id="3988"/>
    <lineage>
        <taxon>Eukaryota</taxon>
        <taxon>Viridiplantae</taxon>
        <taxon>Streptophyta</taxon>
        <taxon>Embryophyta</taxon>
        <taxon>Tracheophyta</taxon>
        <taxon>Spermatophyta</taxon>
        <taxon>Magnoliopsida</taxon>
        <taxon>eudicotyledons</taxon>
        <taxon>Gunneridae</taxon>
        <taxon>Pentapetalae</taxon>
        <taxon>rosids</taxon>
        <taxon>fabids</taxon>
        <taxon>Malpighiales</taxon>
        <taxon>Euphorbiaceae</taxon>
        <taxon>Acalyphoideae</taxon>
        <taxon>Acalypheae</taxon>
        <taxon>Ricinus</taxon>
    </lineage>
</organism>
<dbReference type="EMBL" id="EQ974278">
    <property type="protein sequence ID" value="EEF30962.1"/>
    <property type="molecule type" value="Genomic_DNA"/>
</dbReference>